<proteinExistence type="inferred from homology"/>
<evidence type="ECO:0000256" key="6">
    <source>
        <dbReference type="ARBA" id="ARBA00023157"/>
    </source>
</evidence>
<dbReference type="EMBL" id="CM001746">
    <property type="protein sequence ID" value="KJB44778.1"/>
    <property type="molecule type" value="Genomic_DNA"/>
</dbReference>
<dbReference type="Pfam" id="PF05498">
    <property type="entry name" value="RALF"/>
    <property type="match status" value="1"/>
</dbReference>
<protein>
    <recommendedName>
        <fullName evidence="12">Rapid alkalinization factor 1</fullName>
    </recommendedName>
</protein>
<reference evidence="10 11" key="1">
    <citation type="journal article" date="2012" name="Nature">
        <title>Repeated polyploidization of Gossypium genomes and the evolution of spinnable cotton fibres.</title>
        <authorList>
            <person name="Paterson A.H."/>
            <person name="Wendel J.F."/>
            <person name="Gundlach H."/>
            <person name="Guo H."/>
            <person name="Jenkins J."/>
            <person name="Jin D."/>
            <person name="Llewellyn D."/>
            <person name="Showmaker K.C."/>
            <person name="Shu S."/>
            <person name="Udall J."/>
            <person name="Yoo M.J."/>
            <person name="Byers R."/>
            <person name="Chen W."/>
            <person name="Doron-Faigenboim A."/>
            <person name="Duke M.V."/>
            <person name="Gong L."/>
            <person name="Grimwood J."/>
            <person name="Grover C."/>
            <person name="Grupp K."/>
            <person name="Hu G."/>
            <person name="Lee T.H."/>
            <person name="Li J."/>
            <person name="Lin L."/>
            <person name="Liu T."/>
            <person name="Marler B.S."/>
            <person name="Page J.T."/>
            <person name="Roberts A.W."/>
            <person name="Romanel E."/>
            <person name="Sanders W.S."/>
            <person name="Szadkowski E."/>
            <person name="Tan X."/>
            <person name="Tang H."/>
            <person name="Xu C."/>
            <person name="Wang J."/>
            <person name="Wang Z."/>
            <person name="Zhang D."/>
            <person name="Zhang L."/>
            <person name="Ashrafi H."/>
            <person name="Bedon F."/>
            <person name="Bowers J.E."/>
            <person name="Brubaker C.L."/>
            <person name="Chee P.W."/>
            <person name="Das S."/>
            <person name="Gingle A.R."/>
            <person name="Haigler C.H."/>
            <person name="Harker D."/>
            <person name="Hoffmann L.V."/>
            <person name="Hovav R."/>
            <person name="Jones D.C."/>
            <person name="Lemke C."/>
            <person name="Mansoor S."/>
            <person name="ur Rahman M."/>
            <person name="Rainville L.N."/>
            <person name="Rambani A."/>
            <person name="Reddy U.K."/>
            <person name="Rong J.K."/>
            <person name="Saranga Y."/>
            <person name="Scheffler B.E."/>
            <person name="Scheffler J.A."/>
            <person name="Stelly D.M."/>
            <person name="Triplett B.A."/>
            <person name="Van Deynze A."/>
            <person name="Vaslin M.F."/>
            <person name="Waghmare V.N."/>
            <person name="Walford S.A."/>
            <person name="Wright R.J."/>
            <person name="Zaki E.A."/>
            <person name="Zhang T."/>
            <person name="Dennis E.S."/>
            <person name="Mayer K.F."/>
            <person name="Peterson D.G."/>
            <person name="Rokhsar D.S."/>
            <person name="Wang X."/>
            <person name="Schmutz J."/>
        </authorList>
    </citation>
    <scope>NUCLEOTIDE SEQUENCE [LARGE SCALE GENOMIC DNA]</scope>
</reference>
<comment type="function">
    <text evidence="7">Cell signaling peptide that may regulate plant stress, growth, and development. Mediates a rapid alkalinization of extracellular space by mediating a transient increase in the cytoplasmic Ca(2+) concentration leading to a calcium-dependent signaling events through a cell surface receptor and a concomitant activation of some intracellular mitogen-activated protein kinases.</text>
</comment>
<dbReference type="GO" id="GO:0040008">
    <property type="term" value="P:regulation of growth"/>
    <property type="evidence" value="ECO:0007669"/>
    <property type="project" value="UniProtKB-ARBA"/>
</dbReference>
<keyword evidence="3" id="KW-0964">Secreted</keyword>
<sequence>MGVEKKMMVVWICAMVVSSMLMENGANAENLNYGAIERGDMPKPCRPGTLNCVPEPANKYDRGCSRLEKCRNGR</sequence>
<dbReference type="EMBL" id="CM001746">
    <property type="protein sequence ID" value="KJB44779.1"/>
    <property type="molecule type" value="Genomic_DNA"/>
</dbReference>
<evidence type="ECO:0000313" key="10">
    <source>
        <dbReference type="EMBL" id="KJB44779.1"/>
    </source>
</evidence>
<dbReference type="Gramene" id="KJB44779">
    <property type="protein sequence ID" value="KJB44779"/>
    <property type="gene ID" value="B456_007G272200"/>
</dbReference>
<evidence type="ECO:0000256" key="5">
    <source>
        <dbReference type="ARBA" id="ARBA00022729"/>
    </source>
</evidence>
<evidence type="ECO:0000256" key="8">
    <source>
        <dbReference type="SAM" id="SignalP"/>
    </source>
</evidence>
<dbReference type="PANTHER" id="PTHR34270">
    <property type="entry name" value="PROTEIN RALF-LIKE 15-RELATED"/>
    <property type="match status" value="1"/>
</dbReference>
<keyword evidence="5 8" id="KW-0732">Signal</keyword>
<evidence type="ECO:0000313" key="11">
    <source>
        <dbReference type="Proteomes" id="UP000032304"/>
    </source>
</evidence>
<accession>A0A0D2SKN2</accession>
<gene>
    <name evidence="9" type="ORF">B456_007G272100</name>
    <name evidence="10" type="ORF">B456_007G272200</name>
</gene>
<evidence type="ECO:0000256" key="1">
    <source>
        <dbReference type="ARBA" id="ARBA00004613"/>
    </source>
</evidence>
<feature type="signal peptide" evidence="8">
    <location>
        <begin position="1"/>
        <end position="28"/>
    </location>
</feature>
<dbReference type="GO" id="GO:0005576">
    <property type="term" value="C:extracellular region"/>
    <property type="evidence" value="ECO:0007669"/>
    <property type="project" value="UniProtKB-SubCell"/>
</dbReference>
<dbReference type="InterPro" id="IPR008801">
    <property type="entry name" value="RALF"/>
</dbReference>
<evidence type="ECO:0000313" key="9">
    <source>
        <dbReference type="EMBL" id="KJB44778.1"/>
    </source>
</evidence>
<dbReference type="Gramene" id="KJB44778">
    <property type="protein sequence ID" value="KJB44778"/>
    <property type="gene ID" value="B456_007G272100"/>
</dbReference>
<evidence type="ECO:0008006" key="12">
    <source>
        <dbReference type="Google" id="ProtNLM"/>
    </source>
</evidence>
<evidence type="ECO:0000256" key="3">
    <source>
        <dbReference type="ARBA" id="ARBA00022525"/>
    </source>
</evidence>
<feature type="chain" id="PRO_5007395478" description="Rapid alkalinization factor 1" evidence="8">
    <location>
        <begin position="29"/>
        <end position="74"/>
    </location>
</feature>
<dbReference type="PANTHER" id="PTHR34270:SF3">
    <property type="entry name" value="PROTEIN RALF-LIKE 16-RELATED"/>
    <property type="match status" value="1"/>
</dbReference>
<dbReference type="GO" id="GO:0005179">
    <property type="term" value="F:hormone activity"/>
    <property type="evidence" value="ECO:0007669"/>
    <property type="project" value="UniProtKB-KW"/>
</dbReference>
<comment type="subcellular location">
    <subcellularLocation>
        <location evidence="1">Secreted</location>
    </subcellularLocation>
</comment>
<evidence type="ECO:0000256" key="2">
    <source>
        <dbReference type="ARBA" id="ARBA00009178"/>
    </source>
</evidence>
<evidence type="ECO:0000256" key="7">
    <source>
        <dbReference type="ARBA" id="ARBA00037228"/>
    </source>
</evidence>
<evidence type="ECO:0000256" key="4">
    <source>
        <dbReference type="ARBA" id="ARBA00022702"/>
    </source>
</evidence>
<comment type="similarity">
    <text evidence="2">Belongs to the plant rapid alkalinization factor (RALF) family.</text>
</comment>
<dbReference type="AlphaFoldDB" id="A0A0D2SKN2"/>
<dbReference type="Proteomes" id="UP000032304">
    <property type="component" value="Chromosome 7"/>
</dbReference>
<organism evidence="10 11">
    <name type="scientific">Gossypium raimondii</name>
    <name type="common">Peruvian cotton</name>
    <name type="synonym">Gossypium klotzschianum subsp. raimondii</name>
    <dbReference type="NCBI Taxonomy" id="29730"/>
    <lineage>
        <taxon>Eukaryota</taxon>
        <taxon>Viridiplantae</taxon>
        <taxon>Streptophyta</taxon>
        <taxon>Embryophyta</taxon>
        <taxon>Tracheophyta</taxon>
        <taxon>Spermatophyta</taxon>
        <taxon>Magnoliopsida</taxon>
        <taxon>eudicotyledons</taxon>
        <taxon>Gunneridae</taxon>
        <taxon>Pentapetalae</taxon>
        <taxon>rosids</taxon>
        <taxon>malvids</taxon>
        <taxon>Malvales</taxon>
        <taxon>Malvaceae</taxon>
        <taxon>Malvoideae</taxon>
        <taxon>Gossypium</taxon>
    </lineage>
</organism>
<keyword evidence="11" id="KW-1185">Reference proteome</keyword>
<keyword evidence="4" id="KW-0372">Hormone</keyword>
<keyword evidence="6" id="KW-1015">Disulfide bond</keyword>
<name>A0A0D2SKN2_GOSRA</name>